<keyword evidence="5" id="KW-0460">Magnesium</keyword>
<proteinExistence type="predicted"/>
<evidence type="ECO:0000256" key="1">
    <source>
        <dbReference type="ARBA" id="ARBA00022490"/>
    </source>
</evidence>
<evidence type="ECO:0000313" key="10">
    <source>
        <dbReference type="Proteomes" id="UP000531216"/>
    </source>
</evidence>
<keyword evidence="6" id="KW-0342">GTP-binding</keyword>
<evidence type="ECO:0000256" key="2">
    <source>
        <dbReference type="ARBA" id="ARBA00022679"/>
    </source>
</evidence>
<keyword evidence="7" id="KW-0501">Molybdenum cofactor biosynthesis</keyword>
<evidence type="ECO:0000256" key="7">
    <source>
        <dbReference type="ARBA" id="ARBA00023150"/>
    </source>
</evidence>
<dbReference type="Pfam" id="PF12804">
    <property type="entry name" value="NTP_transf_3"/>
    <property type="match status" value="1"/>
</dbReference>
<dbReference type="GO" id="GO:1902758">
    <property type="term" value="P:bis(molybdopterin guanine dinucleotide)molybdenum biosynthetic process"/>
    <property type="evidence" value="ECO:0007669"/>
    <property type="project" value="TreeGrafter"/>
</dbReference>
<dbReference type="InterPro" id="IPR025877">
    <property type="entry name" value="MobA-like_NTP_Trfase"/>
</dbReference>
<dbReference type="InterPro" id="IPR029044">
    <property type="entry name" value="Nucleotide-diphossugar_trans"/>
</dbReference>
<feature type="domain" description="MobA-like NTP transferase" evidence="8">
    <location>
        <begin position="1"/>
        <end position="134"/>
    </location>
</feature>
<dbReference type="GO" id="GO:0005525">
    <property type="term" value="F:GTP binding"/>
    <property type="evidence" value="ECO:0007669"/>
    <property type="project" value="UniProtKB-KW"/>
</dbReference>
<reference evidence="9 10" key="1">
    <citation type="submission" date="2020-08" db="EMBL/GenBank/DDBJ databases">
        <title>Genomic Encyclopedia of Type Strains, Phase IV (KMG-IV): sequencing the most valuable type-strain genomes for metagenomic binning, comparative biology and taxonomic classification.</title>
        <authorList>
            <person name="Goeker M."/>
        </authorList>
    </citation>
    <scope>NUCLEOTIDE SEQUENCE [LARGE SCALE GENOMIC DNA]</scope>
    <source>
        <strain evidence="9 10">DSM 25024</strain>
    </source>
</reference>
<keyword evidence="10" id="KW-1185">Reference proteome</keyword>
<gene>
    <name evidence="9" type="ORF">GGR05_001629</name>
</gene>
<keyword evidence="3" id="KW-0479">Metal-binding</keyword>
<dbReference type="GO" id="GO:0046872">
    <property type="term" value="F:metal ion binding"/>
    <property type="evidence" value="ECO:0007669"/>
    <property type="project" value="UniProtKB-KW"/>
</dbReference>
<dbReference type="InterPro" id="IPR013482">
    <property type="entry name" value="Molybde_CF_guanTrfase"/>
</dbReference>
<evidence type="ECO:0000256" key="4">
    <source>
        <dbReference type="ARBA" id="ARBA00022741"/>
    </source>
</evidence>
<evidence type="ECO:0000256" key="5">
    <source>
        <dbReference type="ARBA" id="ARBA00022842"/>
    </source>
</evidence>
<organism evidence="9 10">
    <name type="scientific">Aureimonas phyllosphaerae</name>
    <dbReference type="NCBI Taxonomy" id="1166078"/>
    <lineage>
        <taxon>Bacteria</taxon>
        <taxon>Pseudomonadati</taxon>
        <taxon>Pseudomonadota</taxon>
        <taxon>Alphaproteobacteria</taxon>
        <taxon>Hyphomicrobiales</taxon>
        <taxon>Aurantimonadaceae</taxon>
        <taxon>Aureimonas</taxon>
    </lineage>
</organism>
<evidence type="ECO:0000256" key="6">
    <source>
        <dbReference type="ARBA" id="ARBA00023134"/>
    </source>
</evidence>
<evidence type="ECO:0000259" key="8">
    <source>
        <dbReference type="Pfam" id="PF12804"/>
    </source>
</evidence>
<evidence type="ECO:0000256" key="3">
    <source>
        <dbReference type="ARBA" id="ARBA00022723"/>
    </source>
</evidence>
<keyword evidence="2 9" id="KW-0808">Transferase</keyword>
<dbReference type="Gene3D" id="3.90.550.10">
    <property type="entry name" value="Spore Coat Polysaccharide Biosynthesis Protein SpsA, Chain A"/>
    <property type="match status" value="1"/>
</dbReference>
<keyword evidence="1" id="KW-0963">Cytoplasm</keyword>
<comment type="caution">
    <text evidence="9">The sequence shown here is derived from an EMBL/GenBank/DDBJ whole genome shotgun (WGS) entry which is preliminary data.</text>
</comment>
<dbReference type="CDD" id="cd02503">
    <property type="entry name" value="MobA"/>
    <property type="match status" value="1"/>
</dbReference>
<dbReference type="GO" id="GO:0061603">
    <property type="term" value="F:molybdenum cofactor guanylyltransferase activity"/>
    <property type="evidence" value="ECO:0007669"/>
    <property type="project" value="UniProtKB-EC"/>
</dbReference>
<dbReference type="EMBL" id="JACIDO010000003">
    <property type="protein sequence ID" value="MBB3935485.1"/>
    <property type="molecule type" value="Genomic_DNA"/>
</dbReference>
<keyword evidence="9" id="KW-0548">Nucleotidyltransferase</keyword>
<dbReference type="AlphaFoldDB" id="A0A7W6BVH8"/>
<dbReference type="EC" id="2.7.7.77" evidence="9"/>
<evidence type="ECO:0000313" key="9">
    <source>
        <dbReference type="EMBL" id="MBB3935485.1"/>
    </source>
</evidence>
<dbReference type="SUPFAM" id="SSF53448">
    <property type="entry name" value="Nucleotide-diphospho-sugar transferases"/>
    <property type="match status" value="1"/>
</dbReference>
<accession>A0A7W6BVH8</accession>
<keyword evidence="4" id="KW-0547">Nucleotide-binding</keyword>
<dbReference type="PANTHER" id="PTHR19136:SF81">
    <property type="entry name" value="MOLYBDENUM COFACTOR GUANYLYLTRANSFERASE"/>
    <property type="match status" value="1"/>
</dbReference>
<dbReference type="Proteomes" id="UP000531216">
    <property type="component" value="Unassembled WGS sequence"/>
</dbReference>
<sequence length="175" mass="18728">MIGRVADRLRPHVAELLVATDRPDLYAGLDAGCLRDHVPGYAGPLAGLQTGARHALATQSRDARLLSAPSDTPFLPEDFVPRLLGGTRSERLRVASSSGRLHPVCALWPAVALEFLADQHLDAQAAPSLRSVMERFDVEEVPFPSSPAAPGGDPFFNVNTPDDLGLAREFALSRG</sequence>
<protein>
    <submittedName>
        <fullName evidence="9">Molybdopterin-guanine dinucleotide biosynthesis protein A</fullName>
        <ecNumber evidence="9">2.7.7.77</ecNumber>
    </submittedName>
</protein>
<name>A0A7W6BVH8_9HYPH</name>
<dbReference type="PANTHER" id="PTHR19136">
    <property type="entry name" value="MOLYBDENUM COFACTOR GUANYLYLTRANSFERASE"/>
    <property type="match status" value="1"/>
</dbReference>